<sequence length="37" mass="4252">MEGVENPIANSRKAEAEHISSFFLKKNDNLRQHEVVL</sequence>
<dbReference type="EMBL" id="AF485337">
    <property type="protein sequence ID" value="AAO65845.1"/>
    <property type="molecule type" value="mRNA"/>
</dbReference>
<accession>Q84TC3</accession>
<organism evidence="1">
    <name type="scientific">Panax ginseng</name>
    <name type="common">Korean ginseng</name>
    <dbReference type="NCBI Taxonomy" id="4054"/>
    <lineage>
        <taxon>Eukaryota</taxon>
        <taxon>Viridiplantae</taxon>
        <taxon>Streptophyta</taxon>
        <taxon>Embryophyta</taxon>
        <taxon>Tracheophyta</taxon>
        <taxon>Spermatophyta</taxon>
        <taxon>Magnoliopsida</taxon>
        <taxon>eudicotyledons</taxon>
        <taxon>Gunneridae</taxon>
        <taxon>Pentapetalae</taxon>
        <taxon>asterids</taxon>
        <taxon>campanulids</taxon>
        <taxon>Apiales</taxon>
        <taxon>Araliaceae</taxon>
        <taxon>Panax</taxon>
    </lineage>
</organism>
<evidence type="ECO:0000313" key="1">
    <source>
        <dbReference type="EMBL" id="AAO65845.1"/>
    </source>
</evidence>
<proteinExistence type="evidence at transcript level"/>
<dbReference type="AlphaFoldDB" id="Q84TC3"/>
<protein>
    <submittedName>
        <fullName evidence="1">GBR4</fullName>
    </submittedName>
</protein>
<reference evidence="1" key="1">
    <citation type="journal article" date="2003" name="Acta Biochim. Biophys. Sin.">
        <title>Screening and identification of novel genes involved in biosynthesis of ginsenoside in Panax ginseng plant.</title>
        <authorList>
            <person name="Luo Z.Y."/>
            <person name="Lu Q.H."/>
            <person name="Liu S.P."/>
            <person name="Chen X.H."/>
            <person name="Luo J.Q."/>
            <person name="Tan L.J."/>
            <person name="Hu W.X."/>
        </authorList>
    </citation>
    <scope>NUCLEOTIDE SEQUENCE</scope>
    <source>
        <tissue evidence="1">Root</tissue>
    </source>
</reference>
<gene>
    <name evidence="1" type="primary">GBR4</name>
</gene>
<name>Q84TC3_PANGI</name>